<reference evidence="2 3" key="1">
    <citation type="submission" date="2019-05" db="EMBL/GenBank/DDBJ databases">
        <title>Another draft genome of Portunus trituberculatus and its Hox gene families provides insights of decapod evolution.</title>
        <authorList>
            <person name="Jeong J.-H."/>
            <person name="Song I."/>
            <person name="Kim S."/>
            <person name="Choi T."/>
            <person name="Kim D."/>
            <person name="Ryu S."/>
            <person name="Kim W."/>
        </authorList>
    </citation>
    <scope>NUCLEOTIDE SEQUENCE [LARGE SCALE GENOMIC DNA]</scope>
    <source>
        <tissue evidence="2">Muscle</tissue>
    </source>
</reference>
<feature type="region of interest" description="Disordered" evidence="1">
    <location>
        <begin position="1"/>
        <end position="25"/>
    </location>
</feature>
<evidence type="ECO:0000313" key="3">
    <source>
        <dbReference type="Proteomes" id="UP000324222"/>
    </source>
</evidence>
<proteinExistence type="predicted"/>
<gene>
    <name evidence="2" type="ORF">E2C01_007644</name>
</gene>
<comment type="caution">
    <text evidence="2">The sequence shown here is derived from an EMBL/GenBank/DDBJ whole genome shotgun (WGS) entry which is preliminary data.</text>
</comment>
<organism evidence="2 3">
    <name type="scientific">Portunus trituberculatus</name>
    <name type="common">Swimming crab</name>
    <name type="synonym">Neptunus trituberculatus</name>
    <dbReference type="NCBI Taxonomy" id="210409"/>
    <lineage>
        <taxon>Eukaryota</taxon>
        <taxon>Metazoa</taxon>
        <taxon>Ecdysozoa</taxon>
        <taxon>Arthropoda</taxon>
        <taxon>Crustacea</taxon>
        <taxon>Multicrustacea</taxon>
        <taxon>Malacostraca</taxon>
        <taxon>Eumalacostraca</taxon>
        <taxon>Eucarida</taxon>
        <taxon>Decapoda</taxon>
        <taxon>Pleocyemata</taxon>
        <taxon>Brachyura</taxon>
        <taxon>Eubrachyura</taxon>
        <taxon>Portunoidea</taxon>
        <taxon>Portunidae</taxon>
        <taxon>Portuninae</taxon>
        <taxon>Portunus</taxon>
    </lineage>
</organism>
<protein>
    <submittedName>
        <fullName evidence="2">Uncharacterized protein</fullName>
    </submittedName>
</protein>
<sequence length="76" mass="8276">MEIKKKEGEELGEARHLSQPCPLDNVMPVKVTPLSPLCDAGWGDRQPGGMLTSVSPLHNMAAEEAISQSQKSYQDL</sequence>
<name>A0A5B7CYN5_PORTR</name>
<accession>A0A5B7CYN5</accession>
<dbReference type="AlphaFoldDB" id="A0A5B7CYN5"/>
<keyword evidence="3" id="KW-1185">Reference proteome</keyword>
<feature type="compositionally biased region" description="Basic and acidic residues" evidence="1">
    <location>
        <begin position="1"/>
        <end position="16"/>
    </location>
</feature>
<evidence type="ECO:0000313" key="2">
    <source>
        <dbReference type="EMBL" id="MPC14867.1"/>
    </source>
</evidence>
<evidence type="ECO:0000256" key="1">
    <source>
        <dbReference type="SAM" id="MobiDB-lite"/>
    </source>
</evidence>
<dbReference type="Proteomes" id="UP000324222">
    <property type="component" value="Unassembled WGS sequence"/>
</dbReference>
<dbReference type="EMBL" id="VSRR010000385">
    <property type="protein sequence ID" value="MPC14867.1"/>
    <property type="molecule type" value="Genomic_DNA"/>
</dbReference>